<dbReference type="EMBL" id="MN739344">
    <property type="protein sequence ID" value="QHS99476.1"/>
    <property type="molecule type" value="Genomic_DNA"/>
</dbReference>
<organism evidence="1">
    <name type="scientific">viral metagenome</name>
    <dbReference type="NCBI Taxonomy" id="1070528"/>
    <lineage>
        <taxon>unclassified sequences</taxon>
        <taxon>metagenomes</taxon>
        <taxon>organismal metagenomes</taxon>
    </lineage>
</organism>
<name>A0A6C0C535_9ZZZZ</name>
<accession>A0A6C0C535</accession>
<protein>
    <submittedName>
        <fullName evidence="1">Uncharacterized protein</fullName>
    </submittedName>
</protein>
<evidence type="ECO:0000313" key="1">
    <source>
        <dbReference type="EMBL" id="QHS99476.1"/>
    </source>
</evidence>
<dbReference type="AlphaFoldDB" id="A0A6C0C535"/>
<reference evidence="1" key="1">
    <citation type="journal article" date="2020" name="Nature">
        <title>Giant virus diversity and host interactions through global metagenomics.</title>
        <authorList>
            <person name="Schulz F."/>
            <person name="Roux S."/>
            <person name="Paez-Espino D."/>
            <person name="Jungbluth S."/>
            <person name="Walsh D.A."/>
            <person name="Denef V.J."/>
            <person name="McMahon K.D."/>
            <person name="Konstantinidis K.T."/>
            <person name="Eloe-Fadrosh E.A."/>
            <person name="Kyrpides N.C."/>
            <person name="Woyke T."/>
        </authorList>
    </citation>
    <scope>NUCLEOTIDE SEQUENCE</scope>
    <source>
        <strain evidence="1">GVMAG-M-3300020187-37</strain>
    </source>
</reference>
<proteinExistence type="predicted"/>
<sequence length="31" mass="3935">MYKKKIINLKIFKYKNYNNNNIIIIVKNERY</sequence>